<evidence type="ECO:0000256" key="1">
    <source>
        <dbReference type="ARBA" id="ARBA00022448"/>
    </source>
</evidence>
<dbReference type="Proteomes" id="UP000218327">
    <property type="component" value="Unassembled WGS sequence"/>
</dbReference>
<protein>
    <recommendedName>
        <fullName evidence="7">FMN-binding domain-containing protein</fullName>
    </recommendedName>
</protein>
<accession>A0A2A5BB49</accession>
<dbReference type="Pfam" id="PF04205">
    <property type="entry name" value="FMN_bind"/>
    <property type="match status" value="1"/>
</dbReference>
<name>A0A2A5BB49_9GAMM</name>
<reference evidence="9" key="1">
    <citation type="submission" date="2017-08" db="EMBL/GenBank/DDBJ databases">
        <title>A dynamic microbial community with high functional redundancy inhabits the cold, oxic subseafloor aquifer.</title>
        <authorList>
            <person name="Tully B.J."/>
            <person name="Wheat C.G."/>
            <person name="Glazer B.T."/>
            <person name="Huber J.A."/>
        </authorList>
    </citation>
    <scope>NUCLEOTIDE SEQUENCE [LARGE SCALE GENOMIC DNA]</scope>
</reference>
<dbReference type="GO" id="GO:0009055">
    <property type="term" value="F:electron transfer activity"/>
    <property type="evidence" value="ECO:0007669"/>
    <property type="project" value="InterPro"/>
</dbReference>
<evidence type="ECO:0000256" key="3">
    <source>
        <dbReference type="ARBA" id="ARBA00022630"/>
    </source>
</evidence>
<evidence type="ECO:0000256" key="5">
    <source>
        <dbReference type="ARBA" id="ARBA00022982"/>
    </source>
</evidence>
<gene>
    <name evidence="8" type="ORF">COA96_00445</name>
</gene>
<evidence type="ECO:0000259" key="7">
    <source>
        <dbReference type="Pfam" id="PF04205"/>
    </source>
</evidence>
<dbReference type="EMBL" id="NVVJ01000001">
    <property type="protein sequence ID" value="PCJ28685.1"/>
    <property type="molecule type" value="Genomic_DNA"/>
</dbReference>
<keyword evidence="3" id="KW-0285">Flavoprotein</keyword>
<keyword evidence="5" id="KW-0249">Electron transport</keyword>
<dbReference type="PANTHER" id="PTHR36118">
    <property type="entry name" value="ION-TRANSLOCATING OXIDOREDUCTASE COMPLEX SUBUNIT G"/>
    <property type="match status" value="1"/>
</dbReference>
<sequence length="218" mass="24207">MKTGVNNLLKDKLPTVLIGVAVLMVLFLLNITSRDDVQAARQEFDRKNLYQFFDDESFDNDLLLNTFLIPAGVQHEELTSLHLLNLSRDRLAYIAKKDGKVVAVAVPATAEDGFNGTIDLLVSVDMFGRISAARVIKDLNSNELYGVVDVIESQWMKEFSGNSMRDIQRISWQTISAENEYDQFVGASVTPKTVADRIYDTLVFVQSNRIALISGGGG</sequence>
<feature type="domain" description="FMN-binding" evidence="7">
    <location>
        <begin position="113"/>
        <end position="198"/>
    </location>
</feature>
<evidence type="ECO:0000313" key="8">
    <source>
        <dbReference type="EMBL" id="PCJ28685.1"/>
    </source>
</evidence>
<dbReference type="AlphaFoldDB" id="A0A2A5BB49"/>
<evidence type="ECO:0000256" key="2">
    <source>
        <dbReference type="ARBA" id="ARBA00022553"/>
    </source>
</evidence>
<proteinExistence type="predicted"/>
<organism evidence="8 9">
    <name type="scientific">SAR86 cluster bacterium</name>
    <dbReference type="NCBI Taxonomy" id="2030880"/>
    <lineage>
        <taxon>Bacteria</taxon>
        <taxon>Pseudomonadati</taxon>
        <taxon>Pseudomonadota</taxon>
        <taxon>Gammaproteobacteria</taxon>
        <taxon>SAR86 cluster</taxon>
    </lineage>
</organism>
<dbReference type="InterPro" id="IPR010209">
    <property type="entry name" value="Ion_transpt_RnfG/RsxG"/>
</dbReference>
<evidence type="ECO:0000313" key="9">
    <source>
        <dbReference type="Proteomes" id="UP000218327"/>
    </source>
</evidence>
<dbReference type="PANTHER" id="PTHR36118:SF1">
    <property type="entry name" value="ION-TRANSLOCATING OXIDOREDUCTASE COMPLEX SUBUNIT G"/>
    <property type="match status" value="1"/>
</dbReference>
<keyword evidence="4" id="KW-0288">FMN</keyword>
<dbReference type="GO" id="GO:0022900">
    <property type="term" value="P:electron transport chain"/>
    <property type="evidence" value="ECO:0007669"/>
    <property type="project" value="InterPro"/>
</dbReference>
<evidence type="ECO:0000256" key="4">
    <source>
        <dbReference type="ARBA" id="ARBA00022643"/>
    </source>
</evidence>
<dbReference type="PIRSF" id="PIRSF006091">
    <property type="entry name" value="E_trnsport_RnfG"/>
    <property type="match status" value="1"/>
</dbReference>
<comment type="caution">
    <text evidence="8">The sequence shown here is derived from an EMBL/GenBank/DDBJ whole genome shotgun (WGS) entry which is preliminary data.</text>
</comment>
<keyword evidence="2" id="KW-0597">Phosphoprotein</keyword>
<dbReference type="GO" id="GO:0005886">
    <property type="term" value="C:plasma membrane"/>
    <property type="evidence" value="ECO:0007669"/>
    <property type="project" value="InterPro"/>
</dbReference>
<feature type="transmembrane region" description="Helical" evidence="6">
    <location>
        <begin position="12"/>
        <end position="31"/>
    </location>
</feature>
<keyword evidence="6" id="KW-0472">Membrane</keyword>
<keyword evidence="6" id="KW-0812">Transmembrane</keyword>
<dbReference type="InterPro" id="IPR007329">
    <property type="entry name" value="FMN-bd"/>
</dbReference>
<keyword evidence="1" id="KW-0813">Transport</keyword>
<keyword evidence="6" id="KW-1133">Transmembrane helix</keyword>
<evidence type="ECO:0000256" key="6">
    <source>
        <dbReference type="SAM" id="Phobius"/>
    </source>
</evidence>